<proteinExistence type="predicted"/>
<evidence type="ECO:0000259" key="1">
    <source>
        <dbReference type="Pfam" id="PF12776"/>
    </source>
</evidence>
<dbReference type="PANTHER" id="PTHR46929:SF16">
    <property type="entry name" value="MYB_SANT-LIKE DOMAIN-CONTAINING PROTEIN"/>
    <property type="match status" value="1"/>
</dbReference>
<dbReference type="OrthoDB" id="1748457at2759"/>
<keyword evidence="3" id="KW-1185">Reference proteome</keyword>
<evidence type="ECO:0000313" key="2">
    <source>
        <dbReference type="EMBL" id="KAJ1257376.1"/>
    </source>
</evidence>
<dbReference type="PANTHER" id="PTHR46929">
    <property type="entry name" value="EXPRESSED PROTEIN"/>
    <property type="match status" value="1"/>
</dbReference>
<name>A0A9W7XEA3_9POAL</name>
<comment type="caution">
    <text evidence="2">The sequence shown here is derived from an EMBL/GenBank/DDBJ whole genome shotgun (WGS) entry which is preliminary data.</text>
</comment>
<sequence>MLLGMMTWTKYCWIHLLSINYNKGDKCQNGCKSHVYTAAIKNIREKCGVEITEKNISSRNKTFDKYCTIINGMLGCSGFGWDSKKNRISVDSDAVWEAYVEKNKYASGYRYKTILFWDSINLVYGKDHATGAAARTAAESSMEMCREENSMKEPSSSSTSTSLKRQWCGDFYFRDG</sequence>
<dbReference type="InterPro" id="IPR024752">
    <property type="entry name" value="Myb/SANT-like_dom"/>
</dbReference>
<organism evidence="2 3">
    <name type="scientific">Paspalum vaginatum</name>
    <name type="common">seashore paspalum</name>
    <dbReference type="NCBI Taxonomy" id="158149"/>
    <lineage>
        <taxon>Eukaryota</taxon>
        <taxon>Viridiplantae</taxon>
        <taxon>Streptophyta</taxon>
        <taxon>Embryophyta</taxon>
        <taxon>Tracheophyta</taxon>
        <taxon>Spermatophyta</taxon>
        <taxon>Magnoliopsida</taxon>
        <taxon>Liliopsida</taxon>
        <taxon>Poales</taxon>
        <taxon>Poaceae</taxon>
        <taxon>PACMAD clade</taxon>
        <taxon>Panicoideae</taxon>
        <taxon>Andropogonodae</taxon>
        <taxon>Paspaleae</taxon>
        <taxon>Paspalinae</taxon>
        <taxon>Paspalum</taxon>
    </lineage>
</organism>
<evidence type="ECO:0000313" key="3">
    <source>
        <dbReference type="Proteomes" id="UP001164776"/>
    </source>
</evidence>
<dbReference type="Pfam" id="PF12776">
    <property type="entry name" value="Myb_DNA-bind_3"/>
    <property type="match status" value="1"/>
</dbReference>
<dbReference type="EMBL" id="MU629418">
    <property type="protein sequence ID" value="KAJ1257376.1"/>
    <property type="molecule type" value="Genomic_DNA"/>
</dbReference>
<feature type="domain" description="Myb/SANT-like" evidence="1">
    <location>
        <begin position="11"/>
        <end position="99"/>
    </location>
</feature>
<reference evidence="2 3" key="1">
    <citation type="submission" date="2022-10" db="EMBL/GenBank/DDBJ databases">
        <title>WGS assembly of Paspalum vaginatum 540-79.</title>
        <authorList>
            <person name="Sun G."/>
            <person name="Wase N."/>
            <person name="Shu S."/>
            <person name="Jenkins J."/>
            <person name="Zhou B."/>
            <person name="Torres-Rodriguez J."/>
            <person name="Chen C."/>
            <person name="Sandor L."/>
            <person name="Plott C."/>
            <person name="Yoshinga Y."/>
            <person name="Daum C."/>
            <person name="Qi P."/>
            <person name="Barry K."/>
            <person name="Lipzen A."/>
            <person name="Berry L."/>
            <person name="Pedersen C."/>
            <person name="Gottilla T."/>
            <person name="Foltz A."/>
            <person name="Yu H."/>
            <person name="O'Malley R."/>
            <person name="Zhang C."/>
            <person name="Devos K."/>
            <person name="Sigmon B."/>
            <person name="Yu B."/>
            <person name="Obata T."/>
            <person name="Schmutz J."/>
            <person name="Schnable J."/>
        </authorList>
    </citation>
    <scope>NUCLEOTIDE SEQUENCE [LARGE SCALE GENOMIC DNA]</scope>
    <source>
        <strain evidence="3">cv. 540-79</strain>
    </source>
</reference>
<dbReference type="Proteomes" id="UP001164776">
    <property type="component" value="Unassembled WGS sequence"/>
</dbReference>
<protein>
    <recommendedName>
        <fullName evidence="1">Myb/SANT-like domain-containing protein</fullName>
    </recommendedName>
</protein>
<gene>
    <name evidence="2" type="ORF">BS78_K069400</name>
</gene>
<accession>A0A9W7XEA3</accession>
<dbReference type="AlphaFoldDB" id="A0A9W7XEA3"/>